<dbReference type="AlphaFoldDB" id="A0AAE0H6P0"/>
<reference evidence="2" key="1">
    <citation type="journal article" date="2023" name="Mol. Phylogenet. Evol.">
        <title>Genome-scale phylogeny and comparative genomics of the fungal order Sordariales.</title>
        <authorList>
            <person name="Hensen N."/>
            <person name="Bonometti L."/>
            <person name="Westerberg I."/>
            <person name="Brannstrom I.O."/>
            <person name="Guillou S."/>
            <person name="Cros-Aarteil S."/>
            <person name="Calhoun S."/>
            <person name="Haridas S."/>
            <person name="Kuo A."/>
            <person name="Mondo S."/>
            <person name="Pangilinan J."/>
            <person name="Riley R."/>
            <person name="LaButti K."/>
            <person name="Andreopoulos B."/>
            <person name="Lipzen A."/>
            <person name="Chen C."/>
            <person name="Yan M."/>
            <person name="Daum C."/>
            <person name="Ng V."/>
            <person name="Clum A."/>
            <person name="Steindorff A."/>
            <person name="Ohm R.A."/>
            <person name="Martin F."/>
            <person name="Silar P."/>
            <person name="Natvig D.O."/>
            <person name="Lalanne C."/>
            <person name="Gautier V."/>
            <person name="Ament-Velasquez S.L."/>
            <person name="Kruys A."/>
            <person name="Hutchinson M.I."/>
            <person name="Powell A.J."/>
            <person name="Barry K."/>
            <person name="Miller A.N."/>
            <person name="Grigoriev I.V."/>
            <person name="Debuchy R."/>
            <person name="Gladieux P."/>
            <person name="Hiltunen Thoren M."/>
            <person name="Johannesson H."/>
        </authorList>
    </citation>
    <scope>NUCLEOTIDE SEQUENCE</scope>
    <source>
        <strain evidence="2">CBS 168.71</strain>
    </source>
</reference>
<accession>A0AAE0H6P0</accession>
<evidence type="ECO:0000313" key="2">
    <source>
        <dbReference type="EMBL" id="KAK3290953.1"/>
    </source>
</evidence>
<organism evidence="2 3">
    <name type="scientific">Chaetomium fimeti</name>
    <dbReference type="NCBI Taxonomy" id="1854472"/>
    <lineage>
        <taxon>Eukaryota</taxon>
        <taxon>Fungi</taxon>
        <taxon>Dikarya</taxon>
        <taxon>Ascomycota</taxon>
        <taxon>Pezizomycotina</taxon>
        <taxon>Sordariomycetes</taxon>
        <taxon>Sordariomycetidae</taxon>
        <taxon>Sordariales</taxon>
        <taxon>Chaetomiaceae</taxon>
        <taxon>Chaetomium</taxon>
    </lineage>
</organism>
<comment type="caution">
    <text evidence="2">The sequence shown here is derived from an EMBL/GenBank/DDBJ whole genome shotgun (WGS) entry which is preliminary data.</text>
</comment>
<protein>
    <submittedName>
        <fullName evidence="2">Uncharacterized protein</fullName>
    </submittedName>
</protein>
<evidence type="ECO:0000256" key="1">
    <source>
        <dbReference type="SAM" id="SignalP"/>
    </source>
</evidence>
<dbReference type="Proteomes" id="UP001278766">
    <property type="component" value="Unassembled WGS sequence"/>
</dbReference>
<keyword evidence="3" id="KW-1185">Reference proteome</keyword>
<feature type="signal peptide" evidence="1">
    <location>
        <begin position="1"/>
        <end position="16"/>
    </location>
</feature>
<proteinExistence type="predicted"/>
<gene>
    <name evidence="2" type="ORF">B0H64DRAFT_436338</name>
</gene>
<name>A0AAE0H6P0_9PEZI</name>
<reference evidence="2" key="2">
    <citation type="submission" date="2023-06" db="EMBL/GenBank/DDBJ databases">
        <authorList>
            <consortium name="Lawrence Berkeley National Laboratory"/>
            <person name="Haridas S."/>
            <person name="Hensen N."/>
            <person name="Bonometti L."/>
            <person name="Westerberg I."/>
            <person name="Brannstrom I.O."/>
            <person name="Guillou S."/>
            <person name="Cros-Aarteil S."/>
            <person name="Calhoun S."/>
            <person name="Kuo A."/>
            <person name="Mondo S."/>
            <person name="Pangilinan J."/>
            <person name="Riley R."/>
            <person name="Labutti K."/>
            <person name="Andreopoulos B."/>
            <person name="Lipzen A."/>
            <person name="Chen C."/>
            <person name="Yanf M."/>
            <person name="Daum C."/>
            <person name="Ng V."/>
            <person name="Clum A."/>
            <person name="Steindorff A."/>
            <person name="Ohm R."/>
            <person name="Martin F."/>
            <person name="Silar P."/>
            <person name="Natvig D."/>
            <person name="Lalanne C."/>
            <person name="Gautier V."/>
            <person name="Ament-Velasquez S.L."/>
            <person name="Kruys A."/>
            <person name="Hutchinson M.I."/>
            <person name="Powell A.J."/>
            <person name="Barry K."/>
            <person name="Miller A.N."/>
            <person name="Grigoriev I.V."/>
            <person name="Debuchy R."/>
            <person name="Gladieux P."/>
            <person name="Thoren M.H."/>
            <person name="Johannesson H."/>
        </authorList>
    </citation>
    <scope>NUCLEOTIDE SEQUENCE</scope>
    <source>
        <strain evidence="2">CBS 168.71</strain>
    </source>
</reference>
<keyword evidence="1" id="KW-0732">Signal</keyword>
<feature type="chain" id="PRO_5042224961" evidence="1">
    <location>
        <begin position="17"/>
        <end position="100"/>
    </location>
</feature>
<dbReference type="GeneID" id="87843137"/>
<sequence length="100" mass="10814">MKFFFAAVLALPVALAVPTARLRHAIAITVRATSLRPRAYTLVPLNAPVNGPPMETVFTDAYCFEATGSALSKGVCKSVKLCKDTRVPENPDIGIFYQLC</sequence>
<dbReference type="RefSeq" id="XP_062654467.1">
    <property type="nucleotide sequence ID" value="XM_062806189.1"/>
</dbReference>
<evidence type="ECO:0000313" key="3">
    <source>
        <dbReference type="Proteomes" id="UP001278766"/>
    </source>
</evidence>
<dbReference type="EMBL" id="JAUEPN010000011">
    <property type="protein sequence ID" value="KAK3290953.1"/>
    <property type="molecule type" value="Genomic_DNA"/>
</dbReference>